<evidence type="ECO:0000256" key="1">
    <source>
        <dbReference type="SAM" id="MobiDB-lite"/>
    </source>
</evidence>
<name>A0A0E0K2P6_ORYPU</name>
<organism evidence="2">
    <name type="scientific">Oryza punctata</name>
    <name type="common">Red rice</name>
    <dbReference type="NCBI Taxonomy" id="4537"/>
    <lineage>
        <taxon>Eukaryota</taxon>
        <taxon>Viridiplantae</taxon>
        <taxon>Streptophyta</taxon>
        <taxon>Embryophyta</taxon>
        <taxon>Tracheophyta</taxon>
        <taxon>Spermatophyta</taxon>
        <taxon>Magnoliopsida</taxon>
        <taxon>Liliopsida</taxon>
        <taxon>Poales</taxon>
        <taxon>Poaceae</taxon>
        <taxon>BOP clade</taxon>
        <taxon>Oryzoideae</taxon>
        <taxon>Oryzeae</taxon>
        <taxon>Oryzinae</taxon>
        <taxon>Oryza</taxon>
    </lineage>
</organism>
<reference evidence="2" key="1">
    <citation type="submission" date="2015-04" db="UniProtKB">
        <authorList>
            <consortium name="EnsemblPlants"/>
        </authorList>
    </citation>
    <scope>IDENTIFICATION</scope>
</reference>
<dbReference type="AlphaFoldDB" id="A0A0E0K2P6"/>
<dbReference type="Proteomes" id="UP000026962">
    <property type="component" value="Chromosome 2"/>
</dbReference>
<feature type="compositionally biased region" description="Basic and acidic residues" evidence="1">
    <location>
        <begin position="44"/>
        <end position="56"/>
    </location>
</feature>
<dbReference type="Gramene" id="OPUNC02G22840.1">
    <property type="protein sequence ID" value="OPUNC02G22840.1"/>
    <property type="gene ID" value="OPUNC02G22840"/>
</dbReference>
<feature type="region of interest" description="Disordered" evidence="1">
    <location>
        <begin position="1"/>
        <end position="20"/>
    </location>
</feature>
<sequence>MVGEDASAQSTRENTTLTATGWWHARGRGRRLATNEQAAGAYERASHEGRARHTHDPSTASCNATPANRGRGAASPLLPDKQRLGSQDPYYTFLGLAKSIGPTGRPPRISPRNNNSQLEAVQLKIRGIEHRADSPRLPPRLAAEGRWIAVSGPVRLCLLPARAPPGRRAAVISAAPDLRLSSRTDIGMSTAGAHWSGCEEEITFAAILDTYHRRVSIVECVSRMACFAAPTGLPSYLAGCGGVAVVRQTTARRASSDGDGVGPSACRVGAEQEEARCELRLKGASGVWAAAPR</sequence>
<keyword evidence="3" id="KW-1185">Reference proteome</keyword>
<protein>
    <submittedName>
        <fullName evidence="2">Uncharacterized protein</fullName>
    </submittedName>
</protein>
<evidence type="ECO:0000313" key="2">
    <source>
        <dbReference type="EnsemblPlants" id="OPUNC02G22840.1"/>
    </source>
</evidence>
<feature type="region of interest" description="Disordered" evidence="1">
    <location>
        <begin position="28"/>
        <end position="85"/>
    </location>
</feature>
<dbReference type="HOGENOM" id="CLU_951172_0_0_1"/>
<proteinExistence type="predicted"/>
<feature type="compositionally biased region" description="Polar residues" evidence="1">
    <location>
        <begin position="57"/>
        <end position="66"/>
    </location>
</feature>
<dbReference type="EnsemblPlants" id="OPUNC02G22840.1">
    <property type="protein sequence ID" value="OPUNC02G22840.1"/>
    <property type="gene ID" value="OPUNC02G22840"/>
</dbReference>
<evidence type="ECO:0000313" key="3">
    <source>
        <dbReference type="Proteomes" id="UP000026962"/>
    </source>
</evidence>
<feature type="compositionally biased region" description="Polar residues" evidence="1">
    <location>
        <begin position="7"/>
        <end position="19"/>
    </location>
</feature>
<accession>A0A0E0K2P6</accession>
<reference evidence="2" key="2">
    <citation type="submission" date="2018-05" db="EMBL/GenBank/DDBJ databases">
        <title>OpunRS2 (Oryza punctata Reference Sequence Version 2).</title>
        <authorList>
            <person name="Zhang J."/>
            <person name="Kudrna D."/>
            <person name="Lee S."/>
            <person name="Talag J."/>
            <person name="Welchert J."/>
            <person name="Wing R.A."/>
        </authorList>
    </citation>
    <scope>NUCLEOTIDE SEQUENCE [LARGE SCALE GENOMIC DNA]</scope>
</reference>